<feature type="compositionally biased region" description="Polar residues" evidence="5">
    <location>
        <begin position="67"/>
        <end position="82"/>
    </location>
</feature>
<comment type="subcellular location">
    <subcellularLocation>
        <location evidence="1">Nucleus</location>
    </subcellularLocation>
</comment>
<feature type="compositionally biased region" description="Basic and acidic residues" evidence="5">
    <location>
        <begin position="531"/>
        <end position="545"/>
    </location>
</feature>
<dbReference type="AlphaFoldDB" id="X6NNR4"/>
<dbReference type="PANTHER" id="PTHR21277:SF5">
    <property type="entry name" value="TRANSCRIPTIONAL ADAPTER 1"/>
    <property type="match status" value="1"/>
</dbReference>
<evidence type="ECO:0000313" key="7">
    <source>
        <dbReference type="Proteomes" id="UP000023152"/>
    </source>
</evidence>
<dbReference type="Proteomes" id="UP000023152">
    <property type="component" value="Unassembled WGS sequence"/>
</dbReference>
<reference evidence="6 7" key="1">
    <citation type="journal article" date="2013" name="Curr. Biol.">
        <title>The Genome of the Foraminiferan Reticulomyxa filosa.</title>
        <authorList>
            <person name="Glockner G."/>
            <person name="Hulsmann N."/>
            <person name="Schleicher M."/>
            <person name="Noegel A.A."/>
            <person name="Eichinger L."/>
            <person name="Gallinger C."/>
            <person name="Pawlowski J."/>
            <person name="Sierra R."/>
            <person name="Euteneuer U."/>
            <person name="Pillet L."/>
            <person name="Moustafa A."/>
            <person name="Platzer M."/>
            <person name="Groth M."/>
            <person name="Szafranski K."/>
            <person name="Schliwa M."/>
        </authorList>
    </citation>
    <scope>NUCLEOTIDE SEQUENCE [LARGE SCALE GENOMIC DNA]</scope>
</reference>
<feature type="region of interest" description="Disordered" evidence="5">
    <location>
        <begin position="114"/>
        <end position="227"/>
    </location>
</feature>
<accession>X6NNR4</accession>
<dbReference type="EMBL" id="ASPP01007318">
    <property type="protein sequence ID" value="ETO27349.1"/>
    <property type="molecule type" value="Genomic_DNA"/>
</dbReference>
<comment type="caution">
    <text evidence="6">The sequence shown here is derived from an EMBL/GenBank/DDBJ whole genome shotgun (WGS) entry which is preliminary data.</text>
</comment>
<feature type="compositionally biased region" description="Low complexity" evidence="5">
    <location>
        <begin position="165"/>
        <end position="183"/>
    </location>
</feature>
<evidence type="ECO:0000256" key="5">
    <source>
        <dbReference type="SAM" id="MobiDB-lite"/>
    </source>
</evidence>
<evidence type="ECO:0000256" key="2">
    <source>
        <dbReference type="ARBA" id="ARBA00023015"/>
    </source>
</evidence>
<feature type="region of interest" description="Disordered" evidence="5">
    <location>
        <begin position="1"/>
        <end position="28"/>
    </location>
</feature>
<feature type="compositionally biased region" description="Pro residues" evidence="5">
    <location>
        <begin position="493"/>
        <end position="505"/>
    </location>
</feature>
<dbReference type="InterPro" id="IPR024738">
    <property type="entry name" value="Hfi1/Tada1"/>
</dbReference>
<keyword evidence="3" id="KW-0804">Transcription</keyword>
<sequence length="660" mass="75589">METKKANSVRGRSTFHNNNNKNNKNNVNEMNELSYGHHHLDGANKMNSFGSLTSVGANANGNANASDHGNGTVNSAGTSNGNVMHHYGDENKMEDGVDLHNSATAMGMYGANASKRSMRTRHKSEQSNHNHNHNHNPKKRKREYDNEYYTTGDDSYGVKTKHRNVNANSNGNNDDNGNDNDNGNGNGNGNDNDNDDGVNNNKDEDGDIDLESGMTGNTSKLTKKRKKKRIANINNDIYNRCFTPFVYDQSTKTLKQMDHEGHTDLNVMEYHCINIQDIKQQCKTHMGDQLFTEYMHLCQRYLQCELSKWEFDYLFRTKIGKKFVRLHNCLIHSLSWNAKVKSNQLRHKQWNGTQVIEQMPTSLFERVLHTRKKLKQPQPQSQEQEQEQEQEQIKVIVTNVPTYKCSSYNDHTEIRTCKSVANHSSDDTMKQEQEERLRKQQLQQQSLPPPSPSPQQQQQQQQQPSANLPFHAPPVQMFNSVHSNPLHSTIIPSHPPPPPPPPPLSSPGVSDFSLTPTPFSHSYPSPYHKPFHSEPKRPSDSKDVSLHTPQELSHDKRHASALHPHTPLLFQARPFTQKERIELYQKESVVLSQKLRSIRKAFFAIFFFFLFKKKKNNNNNNKHSTCKNNKRELDLLIVFKYQNLESFHLLKSNAKTTLNT</sequence>
<gene>
    <name evidence="6" type="ORF">RFI_09787</name>
</gene>
<name>X6NNR4_RETFI</name>
<feature type="compositionally biased region" description="Low complexity" evidence="5">
    <location>
        <begin position="17"/>
        <end position="28"/>
    </location>
</feature>
<evidence type="ECO:0000256" key="1">
    <source>
        <dbReference type="ARBA" id="ARBA00004123"/>
    </source>
</evidence>
<protein>
    <submittedName>
        <fullName evidence="6">Uncharacterized protein</fullName>
    </submittedName>
</protein>
<feature type="compositionally biased region" description="Low complexity" evidence="5">
    <location>
        <begin position="454"/>
        <end position="465"/>
    </location>
</feature>
<organism evidence="6 7">
    <name type="scientific">Reticulomyxa filosa</name>
    <dbReference type="NCBI Taxonomy" id="46433"/>
    <lineage>
        <taxon>Eukaryota</taxon>
        <taxon>Sar</taxon>
        <taxon>Rhizaria</taxon>
        <taxon>Retaria</taxon>
        <taxon>Foraminifera</taxon>
        <taxon>Monothalamids</taxon>
        <taxon>Reticulomyxidae</taxon>
        <taxon>Reticulomyxa</taxon>
    </lineage>
</organism>
<feature type="region of interest" description="Disordered" evidence="5">
    <location>
        <begin position="416"/>
        <end position="564"/>
    </location>
</feature>
<dbReference type="PANTHER" id="PTHR21277">
    <property type="entry name" value="TRANSCRIPTIONAL ADAPTER 1"/>
    <property type="match status" value="1"/>
</dbReference>
<evidence type="ECO:0000256" key="4">
    <source>
        <dbReference type="ARBA" id="ARBA00023242"/>
    </source>
</evidence>
<proteinExistence type="predicted"/>
<dbReference type="GO" id="GO:0005634">
    <property type="term" value="C:nucleus"/>
    <property type="evidence" value="ECO:0007669"/>
    <property type="project" value="UniProtKB-SubCell"/>
</dbReference>
<feature type="compositionally biased region" description="Polar residues" evidence="5">
    <location>
        <begin position="512"/>
        <end position="523"/>
    </location>
</feature>
<dbReference type="GO" id="GO:0000124">
    <property type="term" value="C:SAGA complex"/>
    <property type="evidence" value="ECO:0007669"/>
    <property type="project" value="TreeGrafter"/>
</dbReference>
<evidence type="ECO:0000313" key="6">
    <source>
        <dbReference type="EMBL" id="ETO27349.1"/>
    </source>
</evidence>
<feature type="compositionally biased region" description="Basic residues" evidence="5">
    <location>
        <begin position="130"/>
        <end position="141"/>
    </location>
</feature>
<feature type="compositionally biased region" description="Basic and acidic residues" evidence="5">
    <location>
        <begin position="424"/>
        <end position="438"/>
    </location>
</feature>
<evidence type="ECO:0000256" key="3">
    <source>
        <dbReference type="ARBA" id="ARBA00023163"/>
    </source>
</evidence>
<keyword evidence="4" id="KW-0539">Nucleus</keyword>
<keyword evidence="7" id="KW-1185">Reference proteome</keyword>
<dbReference type="Pfam" id="PF12767">
    <property type="entry name" value="SAGA-Tad1"/>
    <property type="match status" value="1"/>
</dbReference>
<keyword evidence="2" id="KW-0805">Transcription regulation</keyword>
<dbReference type="GO" id="GO:0006357">
    <property type="term" value="P:regulation of transcription by RNA polymerase II"/>
    <property type="evidence" value="ECO:0007669"/>
    <property type="project" value="TreeGrafter"/>
</dbReference>
<feature type="region of interest" description="Disordered" evidence="5">
    <location>
        <begin position="60"/>
        <end position="90"/>
    </location>
</feature>
<dbReference type="GO" id="GO:0003713">
    <property type="term" value="F:transcription coactivator activity"/>
    <property type="evidence" value="ECO:0007669"/>
    <property type="project" value="TreeGrafter"/>
</dbReference>